<dbReference type="AlphaFoldDB" id="A0A7T3RBB4"/>
<proteinExistence type="predicted"/>
<dbReference type="Proteomes" id="UP000595224">
    <property type="component" value="Chromosome"/>
</dbReference>
<keyword evidence="1" id="KW-0812">Transmembrane</keyword>
<evidence type="ECO:0000313" key="4">
    <source>
        <dbReference type="Proteomes" id="UP000595224"/>
    </source>
</evidence>
<dbReference type="Pfam" id="PF12773">
    <property type="entry name" value="DZR"/>
    <property type="match status" value="1"/>
</dbReference>
<reference evidence="3 4" key="1">
    <citation type="submission" date="2020-11" db="EMBL/GenBank/DDBJ databases">
        <title>Treponema Peruensis nv. sp., first commensal Treponema isolated from human feces.</title>
        <authorList>
            <person name="Belkhou C."/>
            <person name="Raes J."/>
        </authorList>
    </citation>
    <scope>NUCLEOTIDE SEQUENCE [LARGE SCALE GENOMIC DNA]</scope>
    <source>
        <strain evidence="3 4">RCC2812</strain>
    </source>
</reference>
<organism evidence="3 4">
    <name type="scientific">Treponema peruense</name>
    <dbReference type="NCBI Taxonomy" id="2787628"/>
    <lineage>
        <taxon>Bacteria</taxon>
        <taxon>Pseudomonadati</taxon>
        <taxon>Spirochaetota</taxon>
        <taxon>Spirochaetia</taxon>
        <taxon>Spirochaetales</taxon>
        <taxon>Treponemataceae</taxon>
        <taxon>Treponema</taxon>
    </lineage>
</organism>
<dbReference type="InterPro" id="IPR025874">
    <property type="entry name" value="DZR"/>
</dbReference>
<protein>
    <submittedName>
        <fullName evidence="3">Zinc ribbon domain-containing protein</fullName>
    </submittedName>
</protein>
<sequence length="140" mass="15359">MASKKNDSAKKAKYFCENCGSEVAAKARFCPSCGKFFAAVRCPSCGHTGTVKDFALGCPVCHYAMSHSEIYGDGDSETSLDARKHRLSGKSRRAIDRAFSEHEKRTGGNTDSGAPAWLFVVTIAVLIIMFVLLFFRCKEF</sequence>
<keyword evidence="1" id="KW-0472">Membrane</keyword>
<gene>
    <name evidence="3" type="ORF">IWA51_06485</name>
</gene>
<dbReference type="KEGG" id="tper:IWA51_06485"/>
<name>A0A7T3RBB4_9SPIR</name>
<evidence type="ECO:0000256" key="1">
    <source>
        <dbReference type="SAM" id="Phobius"/>
    </source>
</evidence>
<evidence type="ECO:0000313" key="3">
    <source>
        <dbReference type="EMBL" id="QPZ99931.1"/>
    </source>
</evidence>
<accession>A0A7T3RBB4</accession>
<keyword evidence="4" id="KW-1185">Reference proteome</keyword>
<feature type="domain" description="DZANK-type" evidence="2">
    <location>
        <begin position="16"/>
        <end position="61"/>
    </location>
</feature>
<evidence type="ECO:0000259" key="2">
    <source>
        <dbReference type="Pfam" id="PF12773"/>
    </source>
</evidence>
<feature type="transmembrane region" description="Helical" evidence="1">
    <location>
        <begin position="116"/>
        <end position="135"/>
    </location>
</feature>
<dbReference type="EMBL" id="CP064936">
    <property type="protein sequence ID" value="QPZ99931.1"/>
    <property type="molecule type" value="Genomic_DNA"/>
</dbReference>
<keyword evidence="1" id="KW-1133">Transmembrane helix</keyword>
<dbReference type="RefSeq" id="WP_198441836.1">
    <property type="nucleotide sequence ID" value="NZ_CBCSHE010000003.1"/>
</dbReference>